<proteinExistence type="predicted"/>
<dbReference type="AlphaFoldDB" id="A0A502E754"/>
<dbReference type="InterPro" id="IPR036770">
    <property type="entry name" value="Ankyrin_rpt-contain_sf"/>
</dbReference>
<dbReference type="SMART" id="SM00248">
    <property type="entry name" value="ANK"/>
    <property type="match status" value="3"/>
</dbReference>
<dbReference type="Proteomes" id="UP000319700">
    <property type="component" value="Unassembled WGS sequence"/>
</dbReference>
<sequence length="298" mass="34109">MRICLKYVPIVLCLFVISCKQVNRNVTFFKDTKAYDLAKAVEKEDLNKVESLVKSDIKLLEVIDPVSGSNVLSLALTLENFECFKKLLALGANPNFINPITKRSVLIDACTFYSKPEPYTIDLRYIRLLLEKGANPNYIVENDFTDKEGNYHMATSAIHEASALDLTMVKILIKAGANPYKKLEQNQSPPFSSALKGFKNKFEITNYYIDSLNVDINEPISINVQMPSNKVVKFYIQDEVVNKYLLAKIKGDTLEINKLKKENKEIEKANSEGWKFILKLEKLGIDFKNYEYKNNDYE</sequence>
<comment type="caution">
    <text evidence="1">The sequence shown here is derived from an EMBL/GenBank/DDBJ whole genome shotgun (WGS) entry which is preliminary data.</text>
</comment>
<gene>
    <name evidence="1" type="ORF">EAH81_24540</name>
</gene>
<dbReference type="OrthoDB" id="1358486at2"/>
<dbReference type="RefSeq" id="WP_140511571.1">
    <property type="nucleotide sequence ID" value="NZ_RCZH01000022.1"/>
</dbReference>
<accession>A0A502E754</accession>
<evidence type="ECO:0000313" key="1">
    <source>
        <dbReference type="EMBL" id="TPG33297.1"/>
    </source>
</evidence>
<name>A0A502E754_9FLAO</name>
<dbReference type="InterPro" id="IPR002110">
    <property type="entry name" value="Ankyrin_rpt"/>
</dbReference>
<protein>
    <submittedName>
        <fullName evidence="1">Ankyrin repeat domain-containing protein</fullName>
    </submittedName>
</protein>
<dbReference type="PROSITE" id="PS51257">
    <property type="entry name" value="PROKAR_LIPOPROTEIN"/>
    <property type="match status" value="1"/>
</dbReference>
<reference evidence="1 2" key="1">
    <citation type="journal article" date="2019" name="Environ. Microbiol.">
        <title>Species interactions and distinct microbial communities in high Arctic permafrost affected cryosols are associated with the CH4 and CO2 gas fluxes.</title>
        <authorList>
            <person name="Altshuler I."/>
            <person name="Hamel J."/>
            <person name="Turney S."/>
            <person name="Magnuson E."/>
            <person name="Levesque R."/>
            <person name="Greer C."/>
            <person name="Whyte L.G."/>
        </authorList>
    </citation>
    <scope>NUCLEOTIDE SEQUENCE [LARGE SCALE GENOMIC DNA]</scope>
    <source>
        <strain evidence="1 2">42</strain>
    </source>
</reference>
<dbReference type="Gene3D" id="1.25.40.20">
    <property type="entry name" value="Ankyrin repeat-containing domain"/>
    <property type="match status" value="1"/>
</dbReference>
<evidence type="ECO:0000313" key="2">
    <source>
        <dbReference type="Proteomes" id="UP000319700"/>
    </source>
</evidence>
<dbReference type="EMBL" id="RCZH01000022">
    <property type="protein sequence ID" value="TPG33297.1"/>
    <property type="molecule type" value="Genomic_DNA"/>
</dbReference>
<keyword evidence="2" id="KW-1185">Reference proteome</keyword>
<organism evidence="1 2">
    <name type="scientific">Flavobacterium pectinovorum</name>
    <dbReference type="NCBI Taxonomy" id="29533"/>
    <lineage>
        <taxon>Bacteria</taxon>
        <taxon>Pseudomonadati</taxon>
        <taxon>Bacteroidota</taxon>
        <taxon>Flavobacteriia</taxon>
        <taxon>Flavobacteriales</taxon>
        <taxon>Flavobacteriaceae</taxon>
        <taxon>Flavobacterium</taxon>
    </lineage>
</organism>
<dbReference type="SUPFAM" id="SSF48403">
    <property type="entry name" value="Ankyrin repeat"/>
    <property type="match status" value="1"/>
</dbReference>